<dbReference type="EMBL" id="JADGJH010000041">
    <property type="protein sequence ID" value="KAJ3140888.1"/>
    <property type="molecule type" value="Genomic_DNA"/>
</dbReference>
<reference evidence="2" key="1">
    <citation type="submission" date="2020-05" db="EMBL/GenBank/DDBJ databases">
        <title>Phylogenomic resolution of chytrid fungi.</title>
        <authorList>
            <person name="Stajich J.E."/>
            <person name="Amses K."/>
            <person name="Simmons R."/>
            <person name="Seto K."/>
            <person name="Myers J."/>
            <person name="Bonds A."/>
            <person name="Quandt C.A."/>
            <person name="Barry K."/>
            <person name="Liu P."/>
            <person name="Grigoriev I."/>
            <person name="Longcore J.E."/>
            <person name="James T.Y."/>
        </authorList>
    </citation>
    <scope>NUCLEOTIDE SEQUENCE</scope>
    <source>
        <strain evidence="2">JEL0513</strain>
    </source>
</reference>
<feature type="compositionally biased region" description="Polar residues" evidence="1">
    <location>
        <begin position="29"/>
        <end position="49"/>
    </location>
</feature>
<feature type="compositionally biased region" description="Polar residues" evidence="1">
    <location>
        <begin position="123"/>
        <end position="135"/>
    </location>
</feature>
<feature type="region of interest" description="Disordered" evidence="1">
    <location>
        <begin position="190"/>
        <end position="215"/>
    </location>
</feature>
<feature type="compositionally biased region" description="Low complexity" evidence="1">
    <location>
        <begin position="136"/>
        <end position="148"/>
    </location>
</feature>
<name>A0AAD5TA13_9FUNG</name>
<organism evidence="2 3">
    <name type="scientific">Physocladia obscura</name>
    <dbReference type="NCBI Taxonomy" id="109957"/>
    <lineage>
        <taxon>Eukaryota</taxon>
        <taxon>Fungi</taxon>
        <taxon>Fungi incertae sedis</taxon>
        <taxon>Chytridiomycota</taxon>
        <taxon>Chytridiomycota incertae sedis</taxon>
        <taxon>Chytridiomycetes</taxon>
        <taxon>Chytridiales</taxon>
        <taxon>Chytriomycetaceae</taxon>
        <taxon>Physocladia</taxon>
    </lineage>
</organism>
<feature type="region of interest" description="Disordered" evidence="1">
    <location>
        <begin position="298"/>
        <end position="372"/>
    </location>
</feature>
<accession>A0AAD5TA13</accession>
<feature type="compositionally biased region" description="Basic and acidic residues" evidence="1">
    <location>
        <begin position="360"/>
        <end position="371"/>
    </location>
</feature>
<dbReference type="AlphaFoldDB" id="A0AAD5TA13"/>
<evidence type="ECO:0000256" key="1">
    <source>
        <dbReference type="SAM" id="MobiDB-lite"/>
    </source>
</evidence>
<feature type="compositionally biased region" description="Polar residues" evidence="1">
    <location>
        <begin position="191"/>
        <end position="215"/>
    </location>
</feature>
<proteinExistence type="predicted"/>
<feature type="compositionally biased region" description="Basic and acidic residues" evidence="1">
    <location>
        <begin position="637"/>
        <end position="654"/>
    </location>
</feature>
<keyword evidence="3" id="KW-1185">Reference proteome</keyword>
<gene>
    <name evidence="2" type="ORF">HK100_008427</name>
</gene>
<evidence type="ECO:0000313" key="3">
    <source>
        <dbReference type="Proteomes" id="UP001211907"/>
    </source>
</evidence>
<protein>
    <submittedName>
        <fullName evidence="2">Uncharacterized protein</fullName>
    </submittedName>
</protein>
<feature type="region of interest" description="Disordered" evidence="1">
    <location>
        <begin position="637"/>
        <end position="658"/>
    </location>
</feature>
<feature type="compositionally biased region" description="Acidic residues" evidence="1">
    <location>
        <begin position="317"/>
        <end position="359"/>
    </location>
</feature>
<comment type="caution">
    <text evidence="2">The sequence shown here is derived from an EMBL/GenBank/DDBJ whole genome shotgun (WGS) entry which is preliminary data.</text>
</comment>
<sequence length="865" mass="95282">MTGASKAKVKTGSASTTNTKKISDFLAKQTKTNVNSPATTNGSADNDNGSEIPENPFNESNDYSNNSTMDIDLSVERTNKRLKRIRRNSLPLFDPTDDKDDFLEEEDLMLTPPPPSAKYKTGISLSSLPSVSATKSDSTAGDGSSDSSGVGGAGSNSNTKNLLVYEDDDDDLDLILNSSYDFLMADKKSKAGNNDASDGSEKAQNSKRVSTATTRLSRKTSSELFDSIMSSAGANRAANKYSFSLESLLRDKEQREKQLEETKLLEEMITAENADENSTTRESAATKYLAKLLGETEHSQNLASKSTLKKKRKTFSEDDISEDKEESDQDEIPNDDENSDEYDVDEEEILYSEGEEERLDAEAKMQSDKSTRNANKRIKNMVMESLKTVTIDKVVLFDEDKVFAHRQDFSFLFLPARGDSMGQIIFDALNGGIFLFVLLDEKLLCLTHTHTKDEKSCETFLGSETLIRAIEDANWYFPDELALWLFQTACHSKSEFKATTAAKSLNKYFEYFSNRQGTWVITDAMFHAILEAYGVDYGLLMKAEDCGEKSVGAFLKSVSRVKAMEGMPFRCVKFPAFNFALCVELYTSCLVNRSNHYPPQALENGFLLLTKLSMDQKLATITGDLLAKSVSKLGRKLSDDNDNTHTSEPNKQRCDSTSSTSSAVASVAYITNSLYLFVGPDPKWQHVLICRPYSALLGSLAAPSAAGCPTQRGMGFIARIRKQLACMCVIGGGVDGGYRKNGADYALSSSTLTSNVMLMQRTFEAVNNVVAQYTVESSKTDYARLSLRVQVLAAAIGGIGGVRENKHEAKRLCGILARMHGNISDMNSLSLDRTEAKEQIHDLKTWIDLSLPPESAQASITAYYN</sequence>
<feature type="compositionally biased region" description="Acidic residues" evidence="1">
    <location>
        <begin position="95"/>
        <end position="108"/>
    </location>
</feature>
<evidence type="ECO:0000313" key="2">
    <source>
        <dbReference type="EMBL" id="KAJ3140888.1"/>
    </source>
</evidence>
<feature type="region of interest" description="Disordered" evidence="1">
    <location>
        <begin position="1"/>
        <end position="161"/>
    </location>
</feature>
<dbReference type="Proteomes" id="UP001211907">
    <property type="component" value="Unassembled WGS sequence"/>
</dbReference>
<feature type="compositionally biased region" description="Polar residues" evidence="1">
    <location>
        <begin position="57"/>
        <end position="69"/>
    </location>
</feature>